<comment type="caution">
    <text evidence="2">The sequence shown here is derived from an EMBL/GenBank/DDBJ whole genome shotgun (WGS) entry which is preliminary data.</text>
</comment>
<keyword evidence="3" id="KW-1185">Reference proteome</keyword>
<organism evidence="2 3">
    <name type="scientific">Dermatophagoides pteronyssinus</name>
    <name type="common">European house dust mite</name>
    <dbReference type="NCBI Taxonomy" id="6956"/>
    <lineage>
        <taxon>Eukaryota</taxon>
        <taxon>Metazoa</taxon>
        <taxon>Ecdysozoa</taxon>
        <taxon>Arthropoda</taxon>
        <taxon>Chelicerata</taxon>
        <taxon>Arachnida</taxon>
        <taxon>Acari</taxon>
        <taxon>Acariformes</taxon>
        <taxon>Sarcoptiformes</taxon>
        <taxon>Astigmata</taxon>
        <taxon>Psoroptidia</taxon>
        <taxon>Analgoidea</taxon>
        <taxon>Pyroglyphidae</taxon>
        <taxon>Dermatophagoidinae</taxon>
        <taxon>Dermatophagoides</taxon>
    </lineage>
</organism>
<dbReference type="Proteomes" id="UP000887458">
    <property type="component" value="Unassembled WGS sequence"/>
</dbReference>
<name>A0ABQ8JN01_DERPT</name>
<dbReference type="EMBL" id="NJHN03000031">
    <property type="protein sequence ID" value="KAH9423988.1"/>
    <property type="molecule type" value="Genomic_DNA"/>
</dbReference>
<gene>
    <name evidence="2" type="ORF">DERP_005573</name>
</gene>
<reference evidence="2 3" key="2">
    <citation type="journal article" date="2022" name="Mol. Biol. Evol.">
        <title>Comparative Genomics Reveals Insights into the Divergent Evolution of Astigmatic Mites and Household Pest Adaptations.</title>
        <authorList>
            <person name="Xiong Q."/>
            <person name="Wan A.T."/>
            <person name="Liu X."/>
            <person name="Fung C.S."/>
            <person name="Xiao X."/>
            <person name="Malainual N."/>
            <person name="Hou J."/>
            <person name="Wang L."/>
            <person name="Wang M."/>
            <person name="Yang K.Y."/>
            <person name="Cui Y."/>
            <person name="Leung E.L."/>
            <person name="Nong W."/>
            <person name="Shin S.K."/>
            <person name="Au S.W."/>
            <person name="Jeong K.Y."/>
            <person name="Chew F.T."/>
            <person name="Hui J.H."/>
            <person name="Leung T.F."/>
            <person name="Tungtrongchitr A."/>
            <person name="Zhong N."/>
            <person name="Liu Z."/>
            <person name="Tsui S.K."/>
        </authorList>
    </citation>
    <scope>NUCLEOTIDE SEQUENCE [LARGE SCALE GENOMIC DNA]</scope>
    <source>
        <strain evidence="2">Derp</strain>
    </source>
</reference>
<evidence type="ECO:0000256" key="1">
    <source>
        <dbReference type="SAM" id="MobiDB-lite"/>
    </source>
</evidence>
<accession>A0ABQ8JN01</accession>
<sequence length="68" mass="7233">MSSDYDGSMPTVGSSNTNSGGLCTNAAANDTRRFWPPLNLATKRSCSGNSRKAIKNAIRSRIVSIGNR</sequence>
<reference evidence="2 3" key="1">
    <citation type="journal article" date="2018" name="J. Allergy Clin. Immunol.">
        <title>High-quality assembly of Dermatophagoides pteronyssinus genome and transcriptome reveals a wide range of novel allergens.</title>
        <authorList>
            <person name="Liu X.Y."/>
            <person name="Yang K.Y."/>
            <person name="Wang M.Q."/>
            <person name="Kwok J.S."/>
            <person name="Zeng X."/>
            <person name="Yang Z."/>
            <person name="Xiao X.J."/>
            <person name="Lau C.P."/>
            <person name="Li Y."/>
            <person name="Huang Z.M."/>
            <person name="Ba J.G."/>
            <person name="Yim A.K."/>
            <person name="Ouyang C.Y."/>
            <person name="Ngai S.M."/>
            <person name="Chan T.F."/>
            <person name="Leung E.L."/>
            <person name="Liu L."/>
            <person name="Liu Z.G."/>
            <person name="Tsui S.K."/>
        </authorList>
    </citation>
    <scope>NUCLEOTIDE SEQUENCE [LARGE SCALE GENOMIC DNA]</scope>
    <source>
        <strain evidence="2">Derp</strain>
    </source>
</reference>
<evidence type="ECO:0000313" key="3">
    <source>
        <dbReference type="Proteomes" id="UP000887458"/>
    </source>
</evidence>
<evidence type="ECO:0000313" key="2">
    <source>
        <dbReference type="EMBL" id="KAH9423988.1"/>
    </source>
</evidence>
<feature type="region of interest" description="Disordered" evidence="1">
    <location>
        <begin position="1"/>
        <end position="20"/>
    </location>
</feature>
<proteinExistence type="predicted"/>
<protein>
    <submittedName>
        <fullName evidence="2">Uncharacterized protein</fullName>
    </submittedName>
</protein>